<dbReference type="AlphaFoldDB" id="A0AA48HS65"/>
<protein>
    <submittedName>
        <fullName evidence="2">Uncharacterized protein</fullName>
    </submittedName>
</protein>
<feature type="transmembrane region" description="Helical" evidence="1">
    <location>
        <begin position="12"/>
        <end position="31"/>
    </location>
</feature>
<dbReference type="RefSeq" id="WP_338193887.1">
    <property type="nucleotide sequence ID" value="NZ_AP027268.1"/>
</dbReference>
<evidence type="ECO:0000313" key="3">
    <source>
        <dbReference type="Proteomes" id="UP001330184"/>
    </source>
</evidence>
<gene>
    <name evidence="2" type="ORF">MACH07_22480</name>
</gene>
<organism evidence="2 3">
    <name type="scientific">Flagellimonas marinaquae</name>
    <dbReference type="NCBI Taxonomy" id="254955"/>
    <lineage>
        <taxon>Bacteria</taxon>
        <taxon>Pseudomonadati</taxon>
        <taxon>Bacteroidota</taxon>
        <taxon>Flavobacteriia</taxon>
        <taxon>Flavobacteriales</taxon>
        <taxon>Flavobacteriaceae</taxon>
        <taxon>Flagellimonas</taxon>
    </lineage>
</organism>
<name>A0AA48HS65_9FLAO</name>
<proteinExistence type="predicted"/>
<sequence length="90" mass="10005">MKTINIKKIGMAVGLTGALLYLGCMVVMFTVGREGSIKFFNSLLHGLDVSTIIRRDIPLWEACLGIVQMFILGWLIGACIASLYNWQIKK</sequence>
<dbReference type="Proteomes" id="UP001330184">
    <property type="component" value="Chromosome"/>
</dbReference>
<feature type="transmembrane region" description="Helical" evidence="1">
    <location>
        <begin position="66"/>
        <end position="86"/>
    </location>
</feature>
<evidence type="ECO:0000313" key="2">
    <source>
        <dbReference type="EMBL" id="BDW93416.1"/>
    </source>
</evidence>
<dbReference type="Pfam" id="PF18926">
    <property type="entry name" value="DUF5676"/>
    <property type="match status" value="1"/>
</dbReference>
<keyword evidence="3" id="KW-1185">Reference proteome</keyword>
<accession>A0AA48HS65</accession>
<dbReference type="EMBL" id="AP027268">
    <property type="protein sequence ID" value="BDW93416.1"/>
    <property type="molecule type" value="Genomic_DNA"/>
</dbReference>
<keyword evidence="1" id="KW-0472">Membrane</keyword>
<dbReference type="InterPro" id="IPR044020">
    <property type="entry name" value="DUF5676"/>
</dbReference>
<keyword evidence="1" id="KW-0812">Transmembrane</keyword>
<evidence type="ECO:0000256" key="1">
    <source>
        <dbReference type="SAM" id="Phobius"/>
    </source>
</evidence>
<reference evidence="2 3" key="1">
    <citation type="submission" date="2023-01" db="EMBL/GenBank/DDBJ databases">
        <title>Complete genome sequence of Muricauda aquimarina strain IFOP_LL357.</title>
        <authorList>
            <person name="Gajardo G."/>
            <person name="Ueki S."/>
            <person name="Maruyama F."/>
        </authorList>
    </citation>
    <scope>NUCLEOTIDE SEQUENCE [LARGE SCALE GENOMIC DNA]</scope>
    <source>
        <strain evidence="2 3">IFOP_LL357</strain>
    </source>
</reference>
<keyword evidence="1" id="KW-1133">Transmembrane helix</keyword>